<dbReference type="AlphaFoldDB" id="A0A2P2QHX6"/>
<sequence length="37" mass="4431">MILRFVASISTRRDNMEYLHHELQMISCYQANGMRTN</sequence>
<accession>A0A2P2QHX6</accession>
<reference evidence="1" key="1">
    <citation type="submission" date="2018-02" db="EMBL/GenBank/DDBJ databases">
        <title>Rhizophora mucronata_Transcriptome.</title>
        <authorList>
            <person name="Meera S.P."/>
            <person name="Sreeshan A."/>
            <person name="Augustine A."/>
        </authorList>
    </citation>
    <scope>NUCLEOTIDE SEQUENCE</scope>
    <source>
        <tissue evidence="1">Leaf</tissue>
    </source>
</reference>
<name>A0A2P2QHX6_RHIMU</name>
<dbReference type="EMBL" id="GGEC01086023">
    <property type="protein sequence ID" value="MBX66507.1"/>
    <property type="molecule type" value="Transcribed_RNA"/>
</dbReference>
<protein>
    <submittedName>
        <fullName evidence="1">Uncharacterized protein</fullName>
    </submittedName>
</protein>
<organism evidence="1">
    <name type="scientific">Rhizophora mucronata</name>
    <name type="common">Asiatic mangrove</name>
    <dbReference type="NCBI Taxonomy" id="61149"/>
    <lineage>
        <taxon>Eukaryota</taxon>
        <taxon>Viridiplantae</taxon>
        <taxon>Streptophyta</taxon>
        <taxon>Embryophyta</taxon>
        <taxon>Tracheophyta</taxon>
        <taxon>Spermatophyta</taxon>
        <taxon>Magnoliopsida</taxon>
        <taxon>eudicotyledons</taxon>
        <taxon>Gunneridae</taxon>
        <taxon>Pentapetalae</taxon>
        <taxon>rosids</taxon>
        <taxon>fabids</taxon>
        <taxon>Malpighiales</taxon>
        <taxon>Rhizophoraceae</taxon>
        <taxon>Rhizophora</taxon>
    </lineage>
</organism>
<proteinExistence type="predicted"/>
<evidence type="ECO:0000313" key="1">
    <source>
        <dbReference type="EMBL" id="MBX66507.1"/>
    </source>
</evidence>